<evidence type="ECO:0000256" key="2">
    <source>
        <dbReference type="ARBA" id="ARBA00012543"/>
    </source>
</evidence>
<keyword evidence="8 12" id="KW-0518">Myosin</keyword>
<dbReference type="GO" id="GO:0005524">
    <property type="term" value="F:ATP binding"/>
    <property type="evidence" value="ECO:0007669"/>
    <property type="project" value="UniProtKB-UniRule"/>
</dbReference>
<evidence type="ECO:0000313" key="17">
    <source>
        <dbReference type="EMBL" id="KAJ2753105.1"/>
    </source>
</evidence>
<comment type="similarity">
    <text evidence="12">Belongs to the TRAFAC class myosin-kinesin ATPase superfamily. Myosin family.</text>
</comment>
<name>A0A9W8GUB5_9FUNG</name>
<evidence type="ECO:0000256" key="6">
    <source>
        <dbReference type="ARBA" id="ARBA00022692"/>
    </source>
</evidence>
<feature type="transmembrane region" description="Helical" evidence="14">
    <location>
        <begin position="1220"/>
        <end position="1244"/>
    </location>
</feature>
<keyword evidence="12" id="KW-0009">Actin-binding</keyword>
<evidence type="ECO:0000256" key="7">
    <source>
        <dbReference type="ARBA" id="ARBA00022989"/>
    </source>
</evidence>
<dbReference type="Pfam" id="PF00063">
    <property type="entry name" value="Myosin_head"/>
    <property type="match status" value="1"/>
</dbReference>
<gene>
    <name evidence="17" type="ORF">GGI19_003371</name>
</gene>
<dbReference type="SUPFAM" id="SSF52540">
    <property type="entry name" value="P-loop containing nucleoside triphosphate hydrolases"/>
    <property type="match status" value="1"/>
</dbReference>
<reference evidence="17" key="1">
    <citation type="submission" date="2022-07" db="EMBL/GenBank/DDBJ databases">
        <title>Phylogenomic reconstructions and comparative analyses of Kickxellomycotina fungi.</title>
        <authorList>
            <person name="Reynolds N.K."/>
            <person name="Stajich J.E."/>
            <person name="Barry K."/>
            <person name="Grigoriev I.V."/>
            <person name="Crous P."/>
            <person name="Smith M.E."/>
        </authorList>
    </citation>
    <scope>NUCLEOTIDE SEQUENCE</scope>
    <source>
        <strain evidence="17">BCRC 34297</strain>
    </source>
</reference>
<protein>
    <recommendedName>
        <fullName evidence="2">chitin synthase</fullName>
        <ecNumber evidence="2">2.4.1.16</ecNumber>
    </recommendedName>
</protein>
<keyword evidence="7 14" id="KW-1133">Transmembrane helix</keyword>
<evidence type="ECO:0000256" key="9">
    <source>
        <dbReference type="ARBA" id="ARBA00023136"/>
    </source>
</evidence>
<evidence type="ECO:0000256" key="1">
    <source>
        <dbReference type="ARBA" id="ARBA00004651"/>
    </source>
</evidence>
<evidence type="ECO:0000259" key="16">
    <source>
        <dbReference type="PROSITE" id="PS51998"/>
    </source>
</evidence>
<dbReference type="Proteomes" id="UP001140011">
    <property type="component" value="Unassembled WGS sequence"/>
</dbReference>
<feature type="region of interest" description="Disordered" evidence="13">
    <location>
        <begin position="1138"/>
        <end position="1161"/>
    </location>
</feature>
<dbReference type="InterPro" id="IPR036961">
    <property type="entry name" value="Kinesin_motor_dom_sf"/>
</dbReference>
<feature type="transmembrane region" description="Helical" evidence="14">
    <location>
        <begin position="1917"/>
        <end position="1935"/>
    </location>
</feature>
<evidence type="ECO:0000256" key="12">
    <source>
        <dbReference type="PROSITE-ProRule" id="PRU00782"/>
    </source>
</evidence>
<dbReference type="SUPFAM" id="SSF55856">
    <property type="entry name" value="Cytochrome b5-like heme/steroid binding domain"/>
    <property type="match status" value="1"/>
</dbReference>
<keyword evidence="3" id="KW-1003">Cell membrane</keyword>
<proteinExistence type="inferred from homology"/>
<feature type="transmembrane region" description="Helical" evidence="14">
    <location>
        <begin position="1184"/>
        <end position="1204"/>
    </location>
</feature>
<dbReference type="GO" id="GO:0003779">
    <property type="term" value="F:actin binding"/>
    <property type="evidence" value="ECO:0007669"/>
    <property type="project" value="UniProtKB-KW"/>
</dbReference>
<dbReference type="GO" id="GO:0031505">
    <property type="term" value="P:fungal-type cell wall organization"/>
    <property type="evidence" value="ECO:0007669"/>
    <property type="project" value="TreeGrafter"/>
</dbReference>
<organism evidence="17 18">
    <name type="scientific">Coemansia pectinata</name>
    <dbReference type="NCBI Taxonomy" id="1052879"/>
    <lineage>
        <taxon>Eukaryota</taxon>
        <taxon>Fungi</taxon>
        <taxon>Fungi incertae sedis</taxon>
        <taxon>Zoopagomycota</taxon>
        <taxon>Kickxellomycotina</taxon>
        <taxon>Kickxellomycetes</taxon>
        <taxon>Kickxellales</taxon>
        <taxon>Kickxellaceae</taxon>
        <taxon>Coemansia</taxon>
    </lineage>
</organism>
<dbReference type="InterPro" id="IPR036400">
    <property type="entry name" value="Cyt_B5-like_heme/steroid_sf"/>
</dbReference>
<feature type="transmembrane region" description="Helical" evidence="14">
    <location>
        <begin position="1881"/>
        <end position="1905"/>
    </location>
</feature>
<dbReference type="CDD" id="cd04190">
    <property type="entry name" value="Chitin_synth_C"/>
    <property type="match status" value="1"/>
</dbReference>
<keyword evidence="11" id="KW-0325">Glycoprotein</keyword>
<evidence type="ECO:0000256" key="3">
    <source>
        <dbReference type="ARBA" id="ARBA00022475"/>
    </source>
</evidence>
<dbReference type="InterPro" id="IPR029044">
    <property type="entry name" value="Nucleotide-diphossugar_trans"/>
</dbReference>
<dbReference type="EMBL" id="JANBUH010000219">
    <property type="protein sequence ID" value="KAJ2753105.1"/>
    <property type="molecule type" value="Genomic_DNA"/>
</dbReference>
<evidence type="ECO:0000256" key="4">
    <source>
        <dbReference type="ARBA" id="ARBA00022676"/>
    </source>
</evidence>
<evidence type="ECO:0000256" key="10">
    <source>
        <dbReference type="ARBA" id="ARBA00023175"/>
    </source>
</evidence>
<feature type="region of interest" description="Actin-binding" evidence="12">
    <location>
        <begin position="932"/>
        <end position="954"/>
    </location>
</feature>
<feature type="transmembrane region" description="Helical" evidence="14">
    <location>
        <begin position="1489"/>
        <end position="1511"/>
    </location>
</feature>
<evidence type="ECO:0000256" key="8">
    <source>
        <dbReference type="ARBA" id="ARBA00023123"/>
    </source>
</evidence>
<dbReference type="Gene3D" id="1.10.10.60">
    <property type="entry name" value="Homeodomain-like"/>
    <property type="match status" value="1"/>
</dbReference>
<feature type="binding site" evidence="12">
    <location>
        <begin position="416"/>
        <end position="423"/>
    </location>
    <ligand>
        <name>ATP</name>
        <dbReference type="ChEBI" id="CHEBI:30616"/>
    </ligand>
</feature>
<dbReference type="OrthoDB" id="370884at2759"/>
<keyword evidence="12" id="KW-0067">ATP-binding</keyword>
<dbReference type="EC" id="2.4.1.16" evidence="2"/>
<dbReference type="Gene3D" id="1.20.120.720">
    <property type="entry name" value="Myosin VI head, motor domain, U50 subdomain"/>
    <property type="match status" value="1"/>
</dbReference>
<keyword evidence="5" id="KW-0808">Transferase</keyword>
<accession>A0A9W8GUB5</accession>
<dbReference type="GO" id="GO:0016459">
    <property type="term" value="C:myosin complex"/>
    <property type="evidence" value="ECO:0007669"/>
    <property type="project" value="UniProtKB-KW"/>
</dbReference>
<dbReference type="Gene3D" id="3.40.850.10">
    <property type="entry name" value="Kinesin motor domain"/>
    <property type="match status" value="1"/>
</dbReference>
<feature type="transmembrane region" description="Helical" evidence="14">
    <location>
        <begin position="1942"/>
        <end position="1965"/>
    </location>
</feature>
<dbReference type="PANTHER" id="PTHR22914">
    <property type="entry name" value="CHITIN SYNTHASE"/>
    <property type="match status" value="1"/>
</dbReference>
<dbReference type="InterPro" id="IPR027417">
    <property type="entry name" value="P-loop_NTPase"/>
</dbReference>
<keyword evidence="6 14" id="KW-0812">Transmembrane</keyword>
<dbReference type="Gene3D" id="3.90.550.10">
    <property type="entry name" value="Spore Coat Polysaccharide Biosynthesis Protein SpsA, Chain A"/>
    <property type="match status" value="1"/>
</dbReference>
<dbReference type="InterPro" id="IPR001609">
    <property type="entry name" value="Myosin_head_motor_dom-like"/>
</dbReference>
<dbReference type="SUPFAM" id="SSF109715">
    <property type="entry name" value="DEK C-terminal domain"/>
    <property type="match status" value="1"/>
</dbReference>
<dbReference type="GO" id="GO:0030428">
    <property type="term" value="C:cell septum"/>
    <property type="evidence" value="ECO:0007669"/>
    <property type="project" value="TreeGrafter"/>
</dbReference>
<dbReference type="GO" id="GO:0003774">
    <property type="term" value="F:cytoskeletal motor activity"/>
    <property type="evidence" value="ECO:0007669"/>
    <property type="project" value="UniProtKB-UniRule"/>
</dbReference>
<feature type="domain" description="Myosin motor" evidence="15">
    <location>
        <begin position="313"/>
        <end position="1055"/>
    </location>
</feature>
<feature type="domain" description="DEK-C" evidence="16">
    <location>
        <begin position="2136"/>
        <end position="2194"/>
    </location>
</feature>
<dbReference type="Gene3D" id="1.10.10.820">
    <property type="match status" value="1"/>
</dbReference>
<evidence type="ECO:0000256" key="11">
    <source>
        <dbReference type="ARBA" id="ARBA00023180"/>
    </source>
</evidence>
<dbReference type="InterPro" id="IPR014876">
    <property type="entry name" value="DEK_C"/>
</dbReference>
<dbReference type="GO" id="GO:0005886">
    <property type="term" value="C:plasma membrane"/>
    <property type="evidence" value="ECO:0007669"/>
    <property type="project" value="UniProtKB-SubCell"/>
</dbReference>
<dbReference type="PROSITE" id="PS51456">
    <property type="entry name" value="MYOSIN_MOTOR"/>
    <property type="match status" value="1"/>
</dbReference>
<evidence type="ECO:0000256" key="5">
    <source>
        <dbReference type="ARBA" id="ARBA00022679"/>
    </source>
</evidence>
<dbReference type="Pfam" id="PF08766">
    <property type="entry name" value="DEK_C"/>
    <property type="match status" value="1"/>
</dbReference>
<dbReference type="Pfam" id="PF03142">
    <property type="entry name" value="Chitin_synth_2"/>
    <property type="match status" value="1"/>
</dbReference>
<keyword evidence="4" id="KW-0328">Glycosyltransferase</keyword>
<dbReference type="GO" id="GO:0006031">
    <property type="term" value="P:chitin biosynthetic process"/>
    <property type="evidence" value="ECO:0007669"/>
    <property type="project" value="TreeGrafter"/>
</dbReference>
<comment type="caution">
    <text evidence="17">The sequence shown here is derived from an EMBL/GenBank/DDBJ whole genome shotgun (WGS) entry which is preliminary data.</text>
</comment>
<dbReference type="SUPFAM" id="SSF53448">
    <property type="entry name" value="Nucleotide-diphospho-sugar transferases"/>
    <property type="match status" value="1"/>
</dbReference>
<keyword evidence="9 14" id="KW-0472">Membrane</keyword>
<comment type="subcellular location">
    <subcellularLocation>
        <location evidence="1">Cell membrane</location>
        <topology evidence="1">Multi-pass membrane protein</topology>
    </subcellularLocation>
</comment>
<keyword evidence="18" id="KW-1185">Reference proteome</keyword>
<dbReference type="InterPro" id="IPR004835">
    <property type="entry name" value="Chitin_synth"/>
</dbReference>
<dbReference type="GO" id="GO:0004100">
    <property type="term" value="F:chitin synthase activity"/>
    <property type="evidence" value="ECO:0007669"/>
    <property type="project" value="UniProtKB-EC"/>
</dbReference>
<feature type="non-terminal residue" evidence="17">
    <location>
        <position position="2197"/>
    </location>
</feature>
<dbReference type="SMART" id="SM00242">
    <property type="entry name" value="MYSc"/>
    <property type="match status" value="1"/>
</dbReference>
<keyword evidence="10 12" id="KW-0505">Motor protein</keyword>
<dbReference type="PANTHER" id="PTHR22914:SF13">
    <property type="entry name" value="CHITIN SYNTHASE"/>
    <property type="match status" value="1"/>
</dbReference>
<evidence type="ECO:0000256" key="14">
    <source>
        <dbReference type="SAM" id="Phobius"/>
    </source>
</evidence>
<evidence type="ECO:0000256" key="13">
    <source>
        <dbReference type="SAM" id="MobiDB-lite"/>
    </source>
</evidence>
<sequence length="2197" mass="246671">IELGAPDAIVQMDIVAVATEEQVVLPVPGLATSIIATLEQRERLSILADSEQLPAQPKRNSLILLRKPAMSNTAPRVPSTLRLVVDVGAAVCPEDYVSDDSDNDDITAAANTSATAATTTNSSMTPTRQLSIINTLQPIPLASQMPSPILRRDNSHGPMLANLIDKPVDRSKCLPYPHTMDCYTPRPRPHSLNTLSSVSCRLSIVTLDQEYQEYSFKKNAQVSVRPSAVRGWMKMFRGKVKYSVGQVIASPSLILQGNRDISRGTAQMNYSRHQQQLKRSEVQSKMAVAAETAAEVELAEASASLLALPTSSDDVARHNDGVSLSSGELANKLEARFSASPEPQTFTYLGSRFLISVNPYEALESQSDSAAAVYAEDYRNTSGRRKGVAPHVFAMAANAYLHMRQTGLNQSLVFSGETGTGKSEAKRLAVRMLSFLRPHARRDTQAFDKIVETEIVLEAFGNAKTTSHANASRVGIYTELQFDELGRIAGAKYCDYMLDRSRVTHVPDNERNYHVLHYLVQGTHSDERSLFGLTQSSYEYLNRAGTIQRLPGVDDAAQFQDLRMAMRSLGLGERYQECIFQVLAAILELGNLQLEDQKDATIAEAAYVKNVELLEHIALLLGVDAGSMQQAVTYHTRMIGRELCTVYLDAQGSRARCDALARHLYSLLFAWLLEKINSTLSCDQSVYCSHIGLLDLPGFQSLKRNHFEQFMYNYANERIHHFMNHHVFDVGSEEYAAEGVGHILNSVAHQDNTGCLDLFMKSGTGLLFIMDKFTKASKKDKGRNSKSGREGDAKLVALFNEAHQEAGKGKSGSEAWYVNSKRQGEFGVRHFARTVSYSVEDFADSNTDYLGVDFYTLFRGVSSGDAPATVNPFVARLFSDSGIAVEGHPRLESAIIGAQQSVMPMRSPFTSRPAPQKKRKIVCIVSQYQRALTQLISSLDETLPWFVHCINPNDHQEARVWDKDHVQRQLSAHGIVQVARGKNVEFTASLLHNDLATRYNVAIKKYVRTKEKTSVVERCEALRRAMGWGDGDMAIGKKKAFLSFAAWRQLEDPLRERERLLVCGFKEENAGTVVAEDLQSVYEDDDAVLFPDDAAEDDADIASLLDYSAALQEHQMNMQLAVADTQSNSDAMGLANEEKAADDMQSISHTSGKGGGGEMKDVPEDSQFVEEVDEPNKLTRSRRYWLLLVWVLTWWVPSPCLSWCGRLKRQDQRIAWREKVALCALILLCCCVTIFWIAVLGLLICPKQHIHTIEEMRGHNTADDALIAIRGEVFDIQGFNHMGVNSKYLVDNNYPGSDMSDKFPLQLSFVCPFPNLDPRLATSPKPEPYTDAWLHDHRFWRHPEMVDGGYNYYQYRLMRIMRENYSRGKLATEPQRIEMEGKGVGLPNGMRRYWSIVNNEVFDLTEYIQRRGAPFVLAPEGRGNETGSRMFLDDGVHNLFQMHPGQDITDKWNRYFAKRPVARRLHYQCLRGAFYVGVVDKRKSFQCYFANYVLLASSVALTSIIFFKFLAALQLGSRREPEEHDKFIVCNVPCYTEGDEGLRSTLESLATLHYDDKRKLLFVICDGMIVGSGNDRPTPRIALDILGADPDIDPEPLSFHSLGEGSKQHNMGKVYSGLFEASGHVVPYVVVVKCGTLRERTRQGNRGKRDSQIILMQFFNKVHFNLPMTPLELEVYHQIKNVIGVNPAFYEFIMMVDADTYVFPDSLNRMVSCMLHDSKLMGICGETQLANEKDTWITMIQVYEYYISHHLSKAFESLFGSVTCLPGCFCMYRIRAPESNYPLLVSTNMVKDYAENNVDTLHKKNLLHLGEDRYLTTLMLKHHPYYKMKFTSDAQCRTNAPDTWQVLLSQRRRWINSTVHNLLELVFLPRLCGFCCFSMRFVVFIDLVSTIVMPATVVYLGYLIYQLAVSTSDTPLVSVYLLAAVYGLQALLFVFKRQWQHIGWMIVYLLALPVFSFFIPIYAFWHFDDFSWGNTRLEVGDGKKARFIAEIEEFDPASIPLRKWEEYEEEILYSVPDKARLDDARSEMSSRASMYFMPPRPGSAAGSAYAINNYGYNQNGAANMQVVGRTHAHIPMGMGGDVPSVPGMTLAHAGYMPETPGVAVSGGGYGIAPMAPMVPISLVPDATPMQIQYPSGMPNEVLVQSVRRILSTVDLMLVTKKQVRQQVAQDCNMDQDELNARKSFINLCIDEVLNERL</sequence>
<dbReference type="PRINTS" id="PR00193">
    <property type="entry name" value="MYOSINHEAVY"/>
</dbReference>
<dbReference type="Gene3D" id="1.20.58.530">
    <property type="match status" value="1"/>
</dbReference>
<evidence type="ECO:0000313" key="18">
    <source>
        <dbReference type="Proteomes" id="UP001140011"/>
    </source>
</evidence>
<keyword evidence="12" id="KW-0547">Nucleotide-binding</keyword>
<evidence type="ECO:0000259" key="15">
    <source>
        <dbReference type="PROSITE" id="PS51456"/>
    </source>
</evidence>
<dbReference type="PROSITE" id="PS51998">
    <property type="entry name" value="DEK_C"/>
    <property type="match status" value="1"/>
</dbReference>